<dbReference type="PROSITE" id="PS00463">
    <property type="entry name" value="ZN2_CY6_FUNGAL_1"/>
    <property type="match status" value="1"/>
</dbReference>
<name>A0AA39WP00_9PEZI</name>
<dbReference type="CDD" id="cd00067">
    <property type="entry name" value="GAL4"/>
    <property type="match status" value="1"/>
</dbReference>
<evidence type="ECO:0000313" key="3">
    <source>
        <dbReference type="EMBL" id="KAK0618837.1"/>
    </source>
</evidence>
<dbReference type="PANTHER" id="PTHR47256:SF1">
    <property type="entry name" value="ZN(II)2CYS6 TRANSCRIPTION FACTOR (EUROFUNG)"/>
    <property type="match status" value="1"/>
</dbReference>
<evidence type="ECO:0000256" key="1">
    <source>
        <dbReference type="ARBA" id="ARBA00023242"/>
    </source>
</evidence>
<feature type="domain" description="Zn(2)-C6 fungal-type" evidence="2">
    <location>
        <begin position="80"/>
        <end position="110"/>
    </location>
</feature>
<dbReference type="Pfam" id="PF00172">
    <property type="entry name" value="Zn_clus"/>
    <property type="match status" value="1"/>
</dbReference>
<dbReference type="AlphaFoldDB" id="A0AA39WP00"/>
<dbReference type="Gene3D" id="4.10.240.10">
    <property type="entry name" value="Zn(2)-C6 fungal-type DNA-binding domain"/>
    <property type="match status" value="1"/>
</dbReference>
<dbReference type="InterPro" id="IPR036864">
    <property type="entry name" value="Zn2-C6_fun-type_DNA-bd_sf"/>
</dbReference>
<dbReference type="EMBL" id="JAULSU010000004">
    <property type="protein sequence ID" value="KAK0618837.1"/>
    <property type="molecule type" value="Genomic_DNA"/>
</dbReference>
<gene>
    <name evidence="3" type="ORF">B0T14DRAFT_518107</name>
</gene>
<protein>
    <recommendedName>
        <fullName evidence="2">Zn(2)-C6 fungal-type domain-containing protein</fullName>
    </recommendedName>
</protein>
<dbReference type="Proteomes" id="UP001175000">
    <property type="component" value="Unassembled WGS sequence"/>
</dbReference>
<organism evidence="3 4">
    <name type="scientific">Immersiella caudata</name>
    <dbReference type="NCBI Taxonomy" id="314043"/>
    <lineage>
        <taxon>Eukaryota</taxon>
        <taxon>Fungi</taxon>
        <taxon>Dikarya</taxon>
        <taxon>Ascomycota</taxon>
        <taxon>Pezizomycotina</taxon>
        <taxon>Sordariomycetes</taxon>
        <taxon>Sordariomycetidae</taxon>
        <taxon>Sordariales</taxon>
        <taxon>Lasiosphaeriaceae</taxon>
        <taxon>Immersiella</taxon>
    </lineage>
</organism>
<dbReference type="PROSITE" id="PS50048">
    <property type="entry name" value="ZN2_CY6_FUNGAL_2"/>
    <property type="match status" value="1"/>
</dbReference>
<dbReference type="InterPro" id="IPR053187">
    <property type="entry name" value="Notoamide_regulator"/>
</dbReference>
<accession>A0AA39WP00</accession>
<keyword evidence="1" id="KW-0539">Nucleus</keyword>
<dbReference type="GO" id="GO:0008270">
    <property type="term" value="F:zinc ion binding"/>
    <property type="evidence" value="ECO:0007669"/>
    <property type="project" value="InterPro"/>
</dbReference>
<evidence type="ECO:0000313" key="4">
    <source>
        <dbReference type="Proteomes" id="UP001175000"/>
    </source>
</evidence>
<comment type="caution">
    <text evidence="3">The sequence shown here is derived from an EMBL/GenBank/DDBJ whole genome shotgun (WGS) entry which is preliminary data.</text>
</comment>
<dbReference type="GO" id="GO:0000981">
    <property type="term" value="F:DNA-binding transcription factor activity, RNA polymerase II-specific"/>
    <property type="evidence" value="ECO:0007669"/>
    <property type="project" value="InterPro"/>
</dbReference>
<evidence type="ECO:0000259" key="2">
    <source>
        <dbReference type="PROSITE" id="PS50048"/>
    </source>
</evidence>
<dbReference type="CDD" id="cd12148">
    <property type="entry name" value="fungal_TF_MHR"/>
    <property type="match status" value="1"/>
</dbReference>
<dbReference type="PANTHER" id="PTHR47256">
    <property type="entry name" value="ZN(II)2CYS6 TRANSCRIPTION FACTOR (EUROFUNG)-RELATED"/>
    <property type="match status" value="1"/>
</dbReference>
<proteinExistence type="predicted"/>
<dbReference type="SUPFAM" id="SSF57701">
    <property type="entry name" value="Zn2/Cys6 DNA-binding domain"/>
    <property type="match status" value="1"/>
</dbReference>
<reference evidence="3" key="1">
    <citation type="submission" date="2023-06" db="EMBL/GenBank/DDBJ databases">
        <title>Genome-scale phylogeny and comparative genomics of the fungal order Sordariales.</title>
        <authorList>
            <consortium name="Lawrence Berkeley National Laboratory"/>
            <person name="Hensen N."/>
            <person name="Bonometti L."/>
            <person name="Westerberg I."/>
            <person name="Brannstrom I.O."/>
            <person name="Guillou S."/>
            <person name="Cros-Aarteil S."/>
            <person name="Calhoun S."/>
            <person name="Haridas S."/>
            <person name="Kuo A."/>
            <person name="Mondo S."/>
            <person name="Pangilinan J."/>
            <person name="Riley R."/>
            <person name="Labutti K."/>
            <person name="Andreopoulos B."/>
            <person name="Lipzen A."/>
            <person name="Chen C."/>
            <person name="Yanf M."/>
            <person name="Daum C."/>
            <person name="Ng V."/>
            <person name="Clum A."/>
            <person name="Steindorff A."/>
            <person name="Ohm R."/>
            <person name="Martin F."/>
            <person name="Silar P."/>
            <person name="Natvig D."/>
            <person name="Lalanne C."/>
            <person name="Gautier V."/>
            <person name="Ament-Velasquez S.L."/>
            <person name="Kruys A."/>
            <person name="Hutchinson M.I."/>
            <person name="Powell A.J."/>
            <person name="Barry K."/>
            <person name="Miller A.N."/>
            <person name="Grigoriev I.V."/>
            <person name="Debuchy R."/>
            <person name="Gladieux P."/>
            <person name="Thoren M.H."/>
            <person name="Johannesson H."/>
        </authorList>
    </citation>
    <scope>NUCLEOTIDE SEQUENCE</scope>
    <source>
        <strain evidence="3">CBS 606.72</strain>
    </source>
</reference>
<keyword evidence="4" id="KW-1185">Reference proteome</keyword>
<sequence length="757" mass="85727">MAPPGADEPPNTNALADVPIPLQPLQQLHVAPLVAGPGARRILPAGPPPREGISNGVGPLNGASRSKIVVPPKNVHVKGACDTCRTRKIKCSGGRPKCVACERSGAVCNYIAGPTETHSQALKRKVDQLQEEKSVYQELTDLIRKMPEGESTEVVRRLRAGDDVSAIVRQVKTGCLLLQLALSPESRFRYSFPYVIDMPITLRQPDNPYIESPIFEAAYRNSPSPAPEELPEQHQCIYMKPYHVAEIVDPRLSKIRASRWTNVTEDDALFRNLLRAYILYEHTTFPFVPLDSILDGMVTGDERLCSSLMVNALMASACHCYSAIPDRHKFWKPSSLGYQFLSEARRLWEEEIRGEPKLTTAMGGVLLNIEYNHNGMDSLGYHFMVQSVVICEHLGVFKPEVQQKFQSAKQRTMWEFFSWSLFSWSTVQAYYFFRYPVVKTAPQTPLPDPENNPAFYGEVWLLYPASPCPIPAQHGHTTKSLTEFHHILHIISCRAFRDGSSTRKLTWEEAMNFKRMLDNWFESLPAALSPKNVVFPWHLKLHTAYYAAIYTLFTSLVSRDALPNISTLTSLPRNTPLPTTTDFASRAIMRLETVIRLYYLRHSFSSCDSFLGYYLSVLARATLEMMGGPNGKPLLDPQQIRTLRSTVVLCMKGMNEQGQNNYIAEVIYRLMKSTLTPEDLEVLESTVNLFEWSEDDMFVARQCRSQWPMPGVKVYDNPRQAAVDVGLSRLVKMAENMTLEEDSARRRRESRRVVEID</sequence>
<dbReference type="InterPro" id="IPR001138">
    <property type="entry name" value="Zn2Cys6_DnaBD"/>
</dbReference>
<dbReference type="SMART" id="SM00066">
    <property type="entry name" value="GAL4"/>
    <property type="match status" value="1"/>
</dbReference>